<dbReference type="Gene3D" id="2.10.25.30">
    <property type="entry name" value="EGF-like, alliinase"/>
    <property type="match status" value="1"/>
</dbReference>
<dbReference type="PANTHER" id="PTHR43795">
    <property type="entry name" value="BIFUNCTIONAL ASPARTATE AMINOTRANSFERASE AND GLUTAMATE/ASPARTATE-PREPHENATE AMINOTRANSFERASE-RELATED"/>
    <property type="match status" value="1"/>
</dbReference>
<feature type="domain" description="Alliinase EGF-like" evidence="4">
    <location>
        <begin position="35"/>
        <end position="89"/>
    </location>
</feature>
<dbReference type="OrthoDB" id="2020362at2759"/>
<dbReference type="Gene3D" id="3.90.1150.10">
    <property type="entry name" value="Aspartate Aminotransferase, domain 1"/>
    <property type="match status" value="1"/>
</dbReference>
<gene>
    <name evidence="6" type="ORF">HHK36_009352</name>
</gene>
<dbReference type="OMA" id="VMSSRWR"/>
<name>A0A834ZL76_TETSI</name>
<dbReference type="Gene3D" id="3.40.640.10">
    <property type="entry name" value="Type I PLP-dependent aspartate aminotransferase-like (Major domain)"/>
    <property type="match status" value="1"/>
</dbReference>
<dbReference type="EMBL" id="JABCRI010000006">
    <property type="protein sequence ID" value="KAF8404467.1"/>
    <property type="molecule type" value="Genomic_DNA"/>
</dbReference>
<dbReference type="InterPro" id="IPR015421">
    <property type="entry name" value="PyrdxlP-dep_Trfase_major"/>
</dbReference>
<dbReference type="PANTHER" id="PTHR43795:SF20">
    <property type="entry name" value="TRYPTOPHAN AMINOTRANSFERASE-RELATED PROTEIN 3"/>
    <property type="match status" value="1"/>
</dbReference>
<dbReference type="SUPFAM" id="SSF53383">
    <property type="entry name" value="PLP-dependent transferases"/>
    <property type="match status" value="1"/>
</dbReference>
<keyword evidence="3" id="KW-0663">Pyridoxal phosphate</keyword>
<comment type="cofactor">
    <cofactor evidence="1">
        <name>pyridoxal 5'-phosphate</name>
        <dbReference type="ChEBI" id="CHEBI:597326"/>
    </cofactor>
</comment>
<evidence type="ECO:0000256" key="2">
    <source>
        <dbReference type="ARBA" id="ARBA00006312"/>
    </source>
</evidence>
<comment type="similarity">
    <text evidence="2">Belongs to the alliinase family.</text>
</comment>
<evidence type="ECO:0000259" key="5">
    <source>
        <dbReference type="Pfam" id="PF04864"/>
    </source>
</evidence>
<dbReference type="GO" id="GO:0006520">
    <property type="term" value="P:amino acid metabolic process"/>
    <property type="evidence" value="ECO:0007669"/>
    <property type="project" value="TreeGrafter"/>
</dbReference>
<proteinExistence type="inferred from homology"/>
<dbReference type="GO" id="GO:0016846">
    <property type="term" value="F:carbon-sulfur lyase activity"/>
    <property type="evidence" value="ECO:0007669"/>
    <property type="project" value="InterPro"/>
</dbReference>
<accession>A0A834ZL76</accession>
<dbReference type="Pfam" id="PF04863">
    <property type="entry name" value="EGF_alliinase"/>
    <property type="match status" value="1"/>
</dbReference>
<dbReference type="AlphaFoldDB" id="A0A834ZL76"/>
<sequence length="453" mass="50429">MGKIHGFKYVLCLSSSILLNLYLLDSVLRRDGELTWSKSAAVEAEAVASISCSGHGRAFLDGLFSQGKPVCECNSCYGGPDCSEFSSGCLADADSGNPLFLEPFWIAHAADSAVVVAGWHRMSYIFDDGSSISKELERHIRQLHAVTRNAVTEGRFILFGTGSTQLLIAAVHALSQDDSPSPARVVASIPFYPVYEMQTNFFRSMDFKFQGDASDWKNTSGSSLNFIEFVTSPNNPDGQLKEPVLQGPFVKTIHDHAYYWPHFTAIPAPANGDVMIFTMSKITGHAGSRFGWALIKDEGVYTRMSRYLSLNTMGVSRDTQLRALKLFKVALEGEGKEIFEFGYKTMRNRWEKLSKTFSGSTRFSIQKIAPRYCTYFEKIVGPSPAYAWLKCEREEDKDCYAVLKAAGIISRDGVLFKAEDHYVRLSLIKSQDDFDFLLNRLNALVSEEGAKII</sequence>
<feature type="domain" description="Alliinase C-terminal" evidence="5">
    <location>
        <begin position="91"/>
        <end position="444"/>
    </location>
</feature>
<dbReference type="Proteomes" id="UP000655225">
    <property type="component" value="Unassembled WGS sequence"/>
</dbReference>
<dbReference type="InterPro" id="IPR015424">
    <property type="entry name" value="PyrdxlP-dep_Trfase"/>
</dbReference>
<evidence type="ECO:0000313" key="7">
    <source>
        <dbReference type="Proteomes" id="UP000655225"/>
    </source>
</evidence>
<evidence type="ECO:0000256" key="3">
    <source>
        <dbReference type="ARBA" id="ARBA00022898"/>
    </source>
</evidence>
<dbReference type="InterPro" id="IPR050478">
    <property type="entry name" value="Ethylene_sulfur-biosynth"/>
</dbReference>
<dbReference type="InterPro" id="IPR006948">
    <property type="entry name" value="Alliinase_C"/>
</dbReference>
<dbReference type="Pfam" id="PF04864">
    <property type="entry name" value="Alliinase_C"/>
    <property type="match status" value="1"/>
</dbReference>
<organism evidence="6 7">
    <name type="scientific">Tetracentron sinense</name>
    <name type="common">Spur-leaf</name>
    <dbReference type="NCBI Taxonomy" id="13715"/>
    <lineage>
        <taxon>Eukaryota</taxon>
        <taxon>Viridiplantae</taxon>
        <taxon>Streptophyta</taxon>
        <taxon>Embryophyta</taxon>
        <taxon>Tracheophyta</taxon>
        <taxon>Spermatophyta</taxon>
        <taxon>Magnoliopsida</taxon>
        <taxon>Trochodendrales</taxon>
        <taxon>Trochodendraceae</taxon>
        <taxon>Tetracentron</taxon>
    </lineage>
</organism>
<evidence type="ECO:0000313" key="6">
    <source>
        <dbReference type="EMBL" id="KAF8404467.1"/>
    </source>
</evidence>
<reference evidence="6 7" key="1">
    <citation type="submission" date="2020-04" db="EMBL/GenBank/DDBJ databases">
        <title>Plant Genome Project.</title>
        <authorList>
            <person name="Zhang R.-G."/>
        </authorList>
    </citation>
    <scope>NUCLEOTIDE SEQUENCE [LARGE SCALE GENOMIC DNA]</scope>
    <source>
        <strain evidence="6">YNK0</strain>
        <tissue evidence="6">Leaf</tissue>
    </source>
</reference>
<dbReference type="InterPro" id="IPR006947">
    <property type="entry name" value="EGF_alliinase"/>
</dbReference>
<evidence type="ECO:0000256" key="1">
    <source>
        <dbReference type="ARBA" id="ARBA00001933"/>
    </source>
</evidence>
<dbReference type="InterPro" id="IPR037029">
    <property type="entry name" value="Alliinase_N_sf"/>
</dbReference>
<dbReference type="GO" id="GO:0008483">
    <property type="term" value="F:transaminase activity"/>
    <property type="evidence" value="ECO:0007669"/>
    <property type="project" value="TreeGrafter"/>
</dbReference>
<protein>
    <submittedName>
        <fullName evidence="6">Uncharacterized protein</fullName>
    </submittedName>
</protein>
<dbReference type="InterPro" id="IPR015422">
    <property type="entry name" value="PyrdxlP-dep_Trfase_small"/>
</dbReference>
<comment type="caution">
    <text evidence="6">The sequence shown here is derived from an EMBL/GenBank/DDBJ whole genome shotgun (WGS) entry which is preliminary data.</text>
</comment>
<dbReference type="CDD" id="cd00609">
    <property type="entry name" value="AAT_like"/>
    <property type="match status" value="1"/>
</dbReference>
<evidence type="ECO:0000259" key="4">
    <source>
        <dbReference type="Pfam" id="PF04863"/>
    </source>
</evidence>
<keyword evidence="7" id="KW-1185">Reference proteome</keyword>